<keyword evidence="2" id="KW-1185">Reference proteome</keyword>
<gene>
    <name evidence="1" type="ORF">FKW44_004715</name>
</gene>
<name>A0A7T8HM24_CALRO</name>
<dbReference type="Proteomes" id="UP000595437">
    <property type="component" value="Chromosome 3"/>
</dbReference>
<dbReference type="AlphaFoldDB" id="A0A7T8HM24"/>
<feature type="non-terminal residue" evidence="1">
    <location>
        <position position="52"/>
    </location>
</feature>
<organism evidence="1 2">
    <name type="scientific">Caligus rogercresseyi</name>
    <name type="common">Sea louse</name>
    <dbReference type="NCBI Taxonomy" id="217165"/>
    <lineage>
        <taxon>Eukaryota</taxon>
        <taxon>Metazoa</taxon>
        <taxon>Ecdysozoa</taxon>
        <taxon>Arthropoda</taxon>
        <taxon>Crustacea</taxon>
        <taxon>Multicrustacea</taxon>
        <taxon>Hexanauplia</taxon>
        <taxon>Copepoda</taxon>
        <taxon>Siphonostomatoida</taxon>
        <taxon>Caligidae</taxon>
        <taxon>Caligus</taxon>
    </lineage>
</organism>
<reference evidence="2" key="1">
    <citation type="submission" date="2021-01" db="EMBL/GenBank/DDBJ databases">
        <title>Caligus Genome Assembly.</title>
        <authorList>
            <person name="Gallardo-Escarate C."/>
        </authorList>
    </citation>
    <scope>NUCLEOTIDE SEQUENCE [LARGE SCALE GENOMIC DNA]</scope>
</reference>
<sequence>MLGRLAIKKLTLKFAVSCLIVFRRTVIREMSFSKKILIKNSILAEKNESSKI</sequence>
<protein>
    <submittedName>
        <fullName evidence="1">Uncharacterized protein</fullName>
    </submittedName>
</protein>
<evidence type="ECO:0000313" key="1">
    <source>
        <dbReference type="EMBL" id="QQP52534.1"/>
    </source>
</evidence>
<dbReference type="EMBL" id="CP045892">
    <property type="protein sequence ID" value="QQP52534.1"/>
    <property type="molecule type" value="Genomic_DNA"/>
</dbReference>
<evidence type="ECO:0000313" key="2">
    <source>
        <dbReference type="Proteomes" id="UP000595437"/>
    </source>
</evidence>
<proteinExistence type="predicted"/>
<accession>A0A7T8HM24</accession>